<feature type="compositionally biased region" description="Low complexity" evidence="1">
    <location>
        <begin position="352"/>
        <end position="362"/>
    </location>
</feature>
<evidence type="ECO:0000313" key="3">
    <source>
        <dbReference type="Proteomes" id="UP000184383"/>
    </source>
</evidence>
<dbReference type="PANTHER" id="PTHR28122:SF1">
    <property type="entry name" value="E3 UBIQUITIN-PROTEIN LIGASE SUBSTRATE RECEPTOR MMS22"/>
    <property type="match status" value="1"/>
</dbReference>
<proteinExistence type="predicted"/>
<feature type="compositionally biased region" description="Basic residues" evidence="1">
    <location>
        <begin position="683"/>
        <end position="693"/>
    </location>
</feature>
<dbReference type="RefSeq" id="XP_040686088.1">
    <property type="nucleotide sequence ID" value="XM_040836283.1"/>
</dbReference>
<dbReference type="GO" id="GO:0005634">
    <property type="term" value="C:nucleus"/>
    <property type="evidence" value="ECO:0007669"/>
    <property type="project" value="InterPro"/>
</dbReference>
<dbReference type="OrthoDB" id="2386201at2759"/>
<feature type="compositionally biased region" description="Basic and acidic residues" evidence="1">
    <location>
        <begin position="626"/>
        <end position="639"/>
    </location>
</feature>
<dbReference type="VEuPathDB" id="FungiDB:ASPWEDRAFT_44523"/>
<dbReference type="STRING" id="1073089.A0A1L9RBW8"/>
<feature type="compositionally biased region" description="Polar residues" evidence="1">
    <location>
        <begin position="454"/>
        <end position="467"/>
    </location>
</feature>
<feature type="compositionally biased region" description="Acidic residues" evidence="1">
    <location>
        <begin position="505"/>
        <end position="518"/>
    </location>
</feature>
<feature type="compositionally biased region" description="Polar residues" evidence="1">
    <location>
        <begin position="564"/>
        <end position="574"/>
    </location>
</feature>
<feature type="region of interest" description="Disordered" evidence="1">
    <location>
        <begin position="906"/>
        <end position="929"/>
    </location>
</feature>
<accession>A0A1L9RBW8</accession>
<dbReference type="GO" id="GO:0035361">
    <property type="term" value="C:Cul8-RING ubiquitin ligase complex"/>
    <property type="evidence" value="ECO:0007669"/>
    <property type="project" value="TreeGrafter"/>
</dbReference>
<reference evidence="3" key="1">
    <citation type="journal article" date="2017" name="Genome Biol.">
        <title>Comparative genomics reveals high biological diversity and specific adaptations in the industrially and medically important fungal genus Aspergillus.</title>
        <authorList>
            <person name="de Vries R.P."/>
            <person name="Riley R."/>
            <person name="Wiebenga A."/>
            <person name="Aguilar-Osorio G."/>
            <person name="Amillis S."/>
            <person name="Uchima C.A."/>
            <person name="Anderluh G."/>
            <person name="Asadollahi M."/>
            <person name="Askin M."/>
            <person name="Barry K."/>
            <person name="Battaglia E."/>
            <person name="Bayram O."/>
            <person name="Benocci T."/>
            <person name="Braus-Stromeyer S.A."/>
            <person name="Caldana C."/>
            <person name="Canovas D."/>
            <person name="Cerqueira G.C."/>
            <person name="Chen F."/>
            <person name="Chen W."/>
            <person name="Choi C."/>
            <person name="Clum A."/>
            <person name="Dos Santos R.A."/>
            <person name="Damasio A.R."/>
            <person name="Diallinas G."/>
            <person name="Emri T."/>
            <person name="Fekete E."/>
            <person name="Flipphi M."/>
            <person name="Freyberg S."/>
            <person name="Gallo A."/>
            <person name="Gournas C."/>
            <person name="Habgood R."/>
            <person name="Hainaut M."/>
            <person name="Harispe M.L."/>
            <person name="Henrissat B."/>
            <person name="Hilden K.S."/>
            <person name="Hope R."/>
            <person name="Hossain A."/>
            <person name="Karabika E."/>
            <person name="Karaffa L."/>
            <person name="Karanyi Z."/>
            <person name="Krasevec N."/>
            <person name="Kuo A."/>
            <person name="Kusch H."/>
            <person name="LaButti K."/>
            <person name="Lagendijk E.L."/>
            <person name="Lapidus A."/>
            <person name="Levasseur A."/>
            <person name="Lindquist E."/>
            <person name="Lipzen A."/>
            <person name="Logrieco A.F."/>
            <person name="MacCabe A."/>
            <person name="Maekelae M.R."/>
            <person name="Malavazi I."/>
            <person name="Melin P."/>
            <person name="Meyer V."/>
            <person name="Mielnichuk N."/>
            <person name="Miskei M."/>
            <person name="Molnar A.P."/>
            <person name="Mule G."/>
            <person name="Ngan C.Y."/>
            <person name="Orejas M."/>
            <person name="Orosz E."/>
            <person name="Ouedraogo J.P."/>
            <person name="Overkamp K.M."/>
            <person name="Park H.-S."/>
            <person name="Perrone G."/>
            <person name="Piumi F."/>
            <person name="Punt P.J."/>
            <person name="Ram A.F."/>
            <person name="Ramon A."/>
            <person name="Rauscher S."/>
            <person name="Record E."/>
            <person name="Riano-Pachon D.M."/>
            <person name="Robert V."/>
            <person name="Roehrig J."/>
            <person name="Ruller R."/>
            <person name="Salamov A."/>
            <person name="Salih N.S."/>
            <person name="Samson R.A."/>
            <person name="Sandor E."/>
            <person name="Sanguinetti M."/>
            <person name="Schuetze T."/>
            <person name="Sepcic K."/>
            <person name="Shelest E."/>
            <person name="Sherlock G."/>
            <person name="Sophianopoulou V."/>
            <person name="Squina F.M."/>
            <person name="Sun H."/>
            <person name="Susca A."/>
            <person name="Todd R.B."/>
            <person name="Tsang A."/>
            <person name="Unkles S.E."/>
            <person name="van de Wiele N."/>
            <person name="van Rossen-Uffink D."/>
            <person name="Oliveira J.V."/>
            <person name="Vesth T.C."/>
            <person name="Visser J."/>
            <person name="Yu J.-H."/>
            <person name="Zhou M."/>
            <person name="Andersen M.R."/>
            <person name="Archer D.B."/>
            <person name="Baker S.E."/>
            <person name="Benoit I."/>
            <person name="Brakhage A.A."/>
            <person name="Braus G.H."/>
            <person name="Fischer R."/>
            <person name="Frisvad J.C."/>
            <person name="Goldman G.H."/>
            <person name="Houbraken J."/>
            <person name="Oakley B."/>
            <person name="Pocsi I."/>
            <person name="Scazzocchio C."/>
            <person name="Seiboth B."/>
            <person name="vanKuyk P.A."/>
            <person name="Wortman J."/>
            <person name="Dyer P.S."/>
            <person name="Grigoriev I.V."/>
        </authorList>
    </citation>
    <scope>NUCLEOTIDE SEQUENCE [LARGE SCALE GENOMIC DNA]</scope>
    <source>
        <strain evidence="3">DTO 134E9</strain>
    </source>
</reference>
<feature type="compositionally biased region" description="Basic residues" evidence="1">
    <location>
        <begin position="703"/>
        <end position="714"/>
    </location>
</feature>
<feature type="compositionally biased region" description="Basic and acidic residues" evidence="1">
    <location>
        <begin position="57"/>
        <end position="67"/>
    </location>
</feature>
<sequence>MESWRERGYVPDSDSESEDGFGSQDIEALTSKDDEGAGVPVTEDVATTPTKKTGQTSKRDRVEEEAHNSPSGDDAEVSQNDTPSQSTVDRDVSVEDGQETLSVAQSEEEGKQEADDTSEAGIETLNGKTEEQEIRSQTPSARGEEAESRSSPGLPDAPDAPDVSPSTPRAKQNKDVWAVPSSSPDELQFEFRPVRKPVTHPSRVEEDGTQPRENMDLSPLSSPLSSLHSLRSDDDTQEAPDNQDDRIHTDDQGPQNDQNDQERTETASEQNLEELLPPLEIPEDILQELAQPMRRSLRQRNPIQMHPYLLEDAKYQNLMKARGIKPVRIAQYQQALRDREAAESQNQNSFESAAPPSSSPVPDFQSLPSSPADPRQVLEKRTQHTPGRRRDHQPSGPSSPGKGAHIPKRRKISHPDRNKQNGPQNSPKPRVVIDNSTTPRGSEPTSIFDIHSTPPRSGSISSTQTIKPSGVFRFPPGFTPPATNTPATESRLQTTNADDANAMDLSEDGGDGDQDPTDVESISSQSQANSDAEDGNDNDEAAVKAMKRRIKGVLPASWLRLDQQKQTQKLPSSTQRHRDLAAAQRAENGKGVAKKIMRRGDSTRARSPNRPLAALSHLADDDDSDDDRRDNSPARDNTREVLASIVGFDDPFHDQDIGDDLPEDNRIDYMFPSVPRASSSRSGKPKPGKKRQRPEKDSMRSESHRKRARLKRQTRITDSAYGGQQAKRSSFKVPRLGILDAPEVAQQPRKEQPQFLRVAARQARSRRDEGRESPTRKFVKLGSRLDTEDANSSLREWRKGKISQQKRSAQPRPKPSQRRTLMNFLADKRDSFDLRNAQGTSRPTVIDIEPTVRSEGRGTTPEPVSSSNLPTSTPTLKQNIASKRAPQFEQRGNKWVIRRNLAISSLKRNTPRPAEPEIENTGGNTASPTLFQRSLSALNQDYRQKRTFQTNNQSLTLDRFLSDSASSANPPGSRQPPPARQANAVNNAGPQAPFQARPRQLKKRPPKRLDLGAAEHQEPPTILSPAIESPAPRPDFSRPSNQVAGGLVSFQRSYPVDFNITPLSPGTFFHESTFVGSGEFARSLDVLARDLDKDAGLFHLNVGDRSFRWSAWNDTVSSELGLAFEKLTEEIENGAASMETDVESNISKGCTIYRSMVKYVTESLTFIDPIDRTGFVTRVHSLVSELNDNLTAFVSTNDRNRNYLIRIASYDVVFANQICQVASHNIVNDAVANEALQLLKSVSKQILILISNQEGPTEIRKFLNDNKISERRDTGVSDHHATVEAYVIVQRVLRNTEKLKGCFEDFVAENLLEPGVDDQSKPKEVPQLENGWHSLFTTLPLSEVDQFGIGRVGSRFRESHDNWKMVKRLLSPVLDDYQGNSATQPFSFNNYCRVLFHRCFHLINGWGWRDCRVILNTLYDFFARKTGLYNLSHEESFGSPAFLDDLDRNPSLDVIPGDPCFHILLKIIGSGLRFMSTVYDKKKIRNFAWCLLPNHGRVYPKEASVRQEDLDALRNHHDLLCTLYFAVPEGCRPRLETIRGLVHPGNSHREACNISIRSWLRLARFKISTDEDVSGLDAFADWHSYFVTELLKQHSLARKEVEAQSGEDNQFPHKLIERTISQNQRQIESLLNTALAGLRSSVQLSPTIEHSQRLVSKMPVKAVLGLFNPKLARVNTTVSEALQIILAYIQKCESPAAAAVVAVQASADEDSQEYGDWTEFEDMYKDESAAAPAPTPTSQAVEHIEAVFHPAVSRLVSNCFGEDYCPEDAILLTVVDCWTSVAQTLVTHKLRHWDNYLSPYDGDSWTALRSTVQTRKFTPQFLASCIEKDSHFISECRVQILGMWMSTLVERASMLKFQHRLTEALLHQDRANPLLHNLPFSRDRKSERYSITLEDFSQRRLSLISSLLSNMREHLQDMEDTDNRDLPITKQEYRELIQRLMSSMKSNYQELGNGSESIQGAYVNFVHRIVGFLQQHSRDICPIDPFFTDPTSFPLPSTDPTYIVARLKSYEPKLSTEKVAKTLIVFIQGVSERAAIDGQQSYLVDQLHASMENTYEAGNPNKPTLRAILLQCVFPAYLEIAFSKPAAWILTLPILQTISLVFKDLLFSIDTTDPSCVSSVTNVFNSVFQSSYQALHLIAEDVNMLKEPPVLVTVTAFTEMITSALRVIDYIDRVTDMGEKTVLQVQAFRLFALYAVSYLKDQLLADDDYLAAFTELSSAFTATRADTATITVPPFFQETRHSASRELQTYINESWSRHNGRYYFTRRGCHQPQEVGIDPSIASKLDHMPEAAFEDAVGVFSSTLETLDLFDDAP</sequence>
<feature type="compositionally biased region" description="Low complexity" evidence="1">
    <location>
        <begin position="269"/>
        <end position="278"/>
    </location>
</feature>
<gene>
    <name evidence="2" type="ORF">ASPWEDRAFT_44523</name>
</gene>
<feature type="compositionally biased region" description="Acidic residues" evidence="1">
    <location>
        <begin position="531"/>
        <end position="540"/>
    </location>
</feature>
<feature type="compositionally biased region" description="Low complexity" evidence="1">
    <location>
        <begin position="865"/>
        <end position="876"/>
    </location>
</feature>
<feature type="compositionally biased region" description="Polar residues" evidence="1">
    <location>
        <begin position="434"/>
        <end position="445"/>
    </location>
</feature>
<dbReference type="Pfam" id="PF09462">
    <property type="entry name" value="Mus7"/>
    <property type="match status" value="1"/>
</dbReference>
<feature type="region of interest" description="Disordered" evidence="1">
    <location>
        <begin position="1"/>
        <end position="280"/>
    </location>
</feature>
<feature type="compositionally biased region" description="Polar residues" evidence="1">
    <location>
        <begin position="77"/>
        <end position="87"/>
    </location>
</feature>
<dbReference type="GeneID" id="63752131"/>
<feature type="compositionally biased region" description="Polar residues" evidence="1">
    <location>
        <begin position="45"/>
        <end position="56"/>
    </location>
</feature>
<feature type="compositionally biased region" description="Polar residues" evidence="1">
    <location>
        <begin position="963"/>
        <end position="972"/>
    </location>
</feature>
<organism evidence="2 3">
    <name type="scientific">Aspergillus wentii DTO 134E9</name>
    <dbReference type="NCBI Taxonomy" id="1073089"/>
    <lineage>
        <taxon>Eukaryota</taxon>
        <taxon>Fungi</taxon>
        <taxon>Dikarya</taxon>
        <taxon>Ascomycota</taxon>
        <taxon>Pezizomycotina</taxon>
        <taxon>Eurotiomycetes</taxon>
        <taxon>Eurotiomycetidae</taxon>
        <taxon>Eurotiales</taxon>
        <taxon>Aspergillaceae</taxon>
        <taxon>Aspergillus</taxon>
        <taxon>Aspergillus subgen. Cremei</taxon>
    </lineage>
</organism>
<dbReference type="InterPro" id="IPR019021">
    <property type="entry name" value="Mms22"/>
</dbReference>
<name>A0A1L9RBW8_ASPWE</name>
<keyword evidence="3" id="KW-1185">Reference proteome</keyword>
<feature type="compositionally biased region" description="Low complexity" evidence="1">
    <location>
        <begin position="216"/>
        <end position="229"/>
    </location>
</feature>
<feature type="compositionally biased region" description="Polar residues" evidence="1">
    <location>
        <begin position="481"/>
        <end position="498"/>
    </location>
</feature>
<feature type="region of interest" description="Disordered" evidence="1">
    <location>
        <begin position="335"/>
        <end position="819"/>
    </location>
</feature>
<evidence type="ECO:0000313" key="2">
    <source>
        <dbReference type="EMBL" id="OJJ32411.1"/>
    </source>
</evidence>
<feature type="region of interest" description="Disordered" evidence="1">
    <location>
        <begin position="850"/>
        <end position="887"/>
    </location>
</feature>
<dbReference type="PANTHER" id="PTHR28122">
    <property type="entry name" value="E3 UBIQUITIN-PROTEIN LIGASE SUBSTRATE RECEPTOR MMS22"/>
    <property type="match status" value="1"/>
</dbReference>
<protein>
    <submittedName>
        <fullName evidence="2">Uncharacterized protein</fullName>
    </submittedName>
</protein>
<feature type="compositionally biased region" description="Low complexity" evidence="1">
    <location>
        <begin position="149"/>
        <end position="162"/>
    </location>
</feature>
<dbReference type="Proteomes" id="UP000184383">
    <property type="component" value="Unassembled WGS sequence"/>
</dbReference>
<dbReference type="EMBL" id="KV878215">
    <property type="protein sequence ID" value="OJJ32411.1"/>
    <property type="molecule type" value="Genomic_DNA"/>
</dbReference>
<evidence type="ECO:0000256" key="1">
    <source>
        <dbReference type="SAM" id="MobiDB-lite"/>
    </source>
</evidence>
<feature type="compositionally biased region" description="Basic and acidic residues" evidence="1">
    <location>
        <begin position="1007"/>
        <end position="1018"/>
    </location>
</feature>
<feature type="compositionally biased region" description="Basic and acidic residues" evidence="1">
    <location>
        <begin position="202"/>
        <end position="215"/>
    </location>
</feature>
<feature type="compositionally biased region" description="Basic and acidic residues" evidence="1">
    <location>
        <begin position="765"/>
        <end position="775"/>
    </location>
</feature>
<feature type="region of interest" description="Disordered" evidence="1">
    <location>
        <begin position="962"/>
        <end position="1042"/>
    </location>
</feature>
<dbReference type="GO" id="GO:0031297">
    <property type="term" value="P:replication fork processing"/>
    <property type="evidence" value="ECO:0007669"/>
    <property type="project" value="InterPro"/>
</dbReference>
<dbReference type="GO" id="GO:0000724">
    <property type="term" value="P:double-strand break repair via homologous recombination"/>
    <property type="evidence" value="ECO:0007669"/>
    <property type="project" value="TreeGrafter"/>
</dbReference>